<protein>
    <submittedName>
        <fullName evidence="2">Uncharacterized protein</fullName>
    </submittedName>
</protein>
<accession>A0A226DED6</accession>
<feature type="compositionally biased region" description="Low complexity" evidence="1">
    <location>
        <begin position="305"/>
        <end position="316"/>
    </location>
</feature>
<feature type="compositionally biased region" description="Polar residues" evidence="1">
    <location>
        <begin position="425"/>
        <end position="446"/>
    </location>
</feature>
<dbReference type="EMBL" id="LNIX01000020">
    <property type="protein sequence ID" value="OXA43945.1"/>
    <property type="molecule type" value="Genomic_DNA"/>
</dbReference>
<feature type="region of interest" description="Disordered" evidence="1">
    <location>
        <begin position="536"/>
        <end position="569"/>
    </location>
</feature>
<dbReference type="AlphaFoldDB" id="A0A226DED6"/>
<feature type="region of interest" description="Disordered" evidence="1">
    <location>
        <begin position="401"/>
        <end position="448"/>
    </location>
</feature>
<feature type="region of interest" description="Disordered" evidence="1">
    <location>
        <begin position="118"/>
        <end position="187"/>
    </location>
</feature>
<name>A0A226DED6_FOLCA</name>
<evidence type="ECO:0000313" key="3">
    <source>
        <dbReference type="Proteomes" id="UP000198287"/>
    </source>
</evidence>
<gene>
    <name evidence="2" type="ORF">Fcan01_21079</name>
</gene>
<proteinExistence type="predicted"/>
<comment type="caution">
    <text evidence="2">The sequence shown here is derived from an EMBL/GenBank/DDBJ whole genome shotgun (WGS) entry which is preliminary data.</text>
</comment>
<evidence type="ECO:0000313" key="2">
    <source>
        <dbReference type="EMBL" id="OXA43945.1"/>
    </source>
</evidence>
<reference evidence="2 3" key="1">
    <citation type="submission" date="2015-12" db="EMBL/GenBank/DDBJ databases">
        <title>The genome of Folsomia candida.</title>
        <authorList>
            <person name="Faddeeva A."/>
            <person name="Derks M.F."/>
            <person name="Anvar Y."/>
            <person name="Smit S."/>
            <person name="Van Straalen N."/>
            <person name="Roelofs D."/>
        </authorList>
    </citation>
    <scope>NUCLEOTIDE SEQUENCE [LARGE SCALE GENOMIC DNA]</scope>
    <source>
        <strain evidence="2 3">VU population</strain>
        <tissue evidence="2">Whole body</tissue>
    </source>
</reference>
<feature type="compositionally biased region" description="Low complexity" evidence="1">
    <location>
        <begin position="118"/>
        <end position="176"/>
    </location>
</feature>
<sequence>MTHHHQHTGYLLGKVRLEGAIRSEVLANLVETLIQKYHTPSSESSPNNKKQFKFNEHHKYSVECSERGLKLTSPTCRSKDEGFESDSESIRSIRISTDTVELDLSNLINHLDLTTTTTSSDVITTPSSDDKASSSSPAPSSPGGTSLDSTSLSSSGLHILLSSSDDNNSSSSGNGSDSDEFKVDDHLPPTCSAPSLRSSPYWEMLPNLSSFQSYLIEDVVFCHCDALHPSTLVWVVRHLDKMIALVTTFRTRSEAEQLFQTYRELRVKLKPVKYKINPILGLKIPPPAPNSLGPDGPGSLMMMTSSSSSPEENSPPFASLLAQPTEVLQESCHSSPLFNYDAPPPKSLDFEGMLFRGGHQITSGTGSLLLREPLSRTGSNSLSLHNHVYISNPNIVRFGVPENNGGDCEETNHHPARPQRKISPTAASSNSNTPAKNQPAPQNNQPVLLVPLKTESTVTTLKTQYPKESYLYHVMGRGGSSSSSTFAPYQRSLNFLPHQQYPPGVGGMGADYSAAWGQQHQLLVPFSSWMELAGDQNHGGKNNGGKIPLKTRPARSGGGGRTVPNLPKGTTSKILLRDAAGRDSMWASLSQRFKKNVRENLIPKLNGMWTGSEGGSGGGGGGRKKRPHKKVTFNAWATVQMV</sequence>
<dbReference type="Proteomes" id="UP000198287">
    <property type="component" value="Unassembled WGS sequence"/>
</dbReference>
<feature type="region of interest" description="Disordered" evidence="1">
    <location>
        <begin position="286"/>
        <end position="316"/>
    </location>
</feature>
<organism evidence="2 3">
    <name type="scientific">Folsomia candida</name>
    <name type="common">Springtail</name>
    <dbReference type="NCBI Taxonomy" id="158441"/>
    <lineage>
        <taxon>Eukaryota</taxon>
        <taxon>Metazoa</taxon>
        <taxon>Ecdysozoa</taxon>
        <taxon>Arthropoda</taxon>
        <taxon>Hexapoda</taxon>
        <taxon>Collembola</taxon>
        <taxon>Entomobryomorpha</taxon>
        <taxon>Isotomoidea</taxon>
        <taxon>Isotomidae</taxon>
        <taxon>Proisotominae</taxon>
        <taxon>Folsomia</taxon>
    </lineage>
</organism>
<feature type="region of interest" description="Disordered" evidence="1">
    <location>
        <begin position="608"/>
        <end position="628"/>
    </location>
</feature>
<evidence type="ECO:0000256" key="1">
    <source>
        <dbReference type="SAM" id="MobiDB-lite"/>
    </source>
</evidence>
<keyword evidence="3" id="KW-1185">Reference proteome</keyword>
<feature type="compositionally biased region" description="Gly residues" evidence="1">
    <location>
        <begin position="612"/>
        <end position="621"/>
    </location>
</feature>